<dbReference type="EMBL" id="QTTT01000001">
    <property type="protein sequence ID" value="REE96840.1"/>
    <property type="molecule type" value="Genomic_DNA"/>
</dbReference>
<protein>
    <recommendedName>
        <fullName evidence="3">DNA-binding protein</fullName>
    </recommendedName>
</protein>
<accession>A0A3D9SQR5</accession>
<reference evidence="1 2" key="1">
    <citation type="submission" date="2018-08" db="EMBL/GenBank/DDBJ databases">
        <title>Sequencing the genomes of 1000 actinobacteria strains.</title>
        <authorList>
            <person name="Klenk H.-P."/>
        </authorList>
    </citation>
    <scope>NUCLEOTIDE SEQUENCE [LARGE SCALE GENOMIC DNA]</scope>
    <source>
        <strain evidence="1 2">DSM 43927</strain>
    </source>
</reference>
<proteinExistence type="predicted"/>
<sequence>MSENDEAVELLLAGAVLPPGTEGARERAVPLTARAYRHPALEDRVVVRLVAAELGAAEDLAAGFLGLEPAGEPEVVGLGMRASLGFPEWVLVHHPEDGHHALAVVPELEHTARRIKSKPQAALEAYLELAERLAASVPHFLPTFYEQAARRFLAVENATYASRMFTRARQAEVEYGLPLDEERLDTVFLEFALAGALPVKALSGYAKELAARVSADEALRRFVRLCVRRTAGGLPPSAQMAGDLRRLARAAGRDAAEVELEYVAEMLALPATARAPMGWWKGHRAVVVTLAERRPEVRGALLRLMPESDDGMPALWLEILEASGAAVALVDPDAVPEESRPEDGSAGWLERFLSFCGSGWRSNPTPPALYPLVERMGGRLRAELSEGDRAMAVPRDVDMLDLLLAMNVPVADPVEGLALTLEAWATGEDRRDLVALAADPRFRPTFHRGADRISDDHHGHRTLRALADSPGGCPMLTEWVGEVARRSIAAGLPGLPDALERLGWLPGEVLALAEDEVRAAANADLALITARTLRTGLFDELSWPAWEDAATSLVARKDVDDIVVAEAWPYLVVAGPGQARVLAAEGTVLTHDLRIPADDLSGDPGFHYVDDELLVYWSSRRSGHSLRGYWHTAADKIQSMESAGGVRGTRMDWYRADETVSLPLPGGGRATGGGVLHRGDTVVPPQSPIISDGTSFWVWAWDRHDETGRGWHEYDPTSGRRGRKGMPGFLADALRDAPAGAEFVDGRVLPVPFTEATPVGAPVDGLLGHRIVRLPDGTFRRENLAGDTVTVPSGVRAGIVFMPGDGTPRTVVHRHYRLEMIDPEGVVTAIVQTDKAPGPFAEGTAILPPINYWHCLRPRDPQGSAALRHIDRDTVAALLKAAVSGDEDLPGTVRTLLPQITHEALRVGVAGVVEYAAVQQALLDSTAERLERALSGDVAEEGPAGPTDKLLNGALSGLRGSDYTWWYGAEHETNVFGQLRVLARAPADEETEAPAGALHLDGAPLPWSRVEWAPLLDGWTAVLYRAVTAVIPQEHRETLERLLREFDALGLLTATEPGRWRRLRVHLDRAVLTTSTGEWREGHRYGVLTLGGGAFLAMIGQEQTETGIEFTTLFHDPAGRFDVPAPYTVRSWDPISVSEDGRQPVALLAEAAERGPAPWFPEAADEFARLTGVTLTTARLVVAGMPFGGSGERNFLPPEIRTTLGVKVADASFARAELYRLDEGVRRSVVGALLPAEPARLWTDGPDVAAAAATWNRLVGKRVAVPEELMVEASAAVRTGWQAGLSLPAVLDPANAPELERDMAWTVRGDRVAPEIENDTGFTATTLIGAVAMTAWLAHRLPAGDPLRAALPDTLTAVRARLANPKLMLGFERYINLPQFRKVAGAPTETGEGFERYGAVVLPTHDNLPYPGIRTALLDTAGGDPYLPVLRGEAKGPFPAELALRTAHDPRFAALLADPGEPASGERGPDGTWWPQNPALSVPDLVAEAAERHGLGEDAAVLYLMLLAMPDPTDRTTARWTGWKPARLKAARAELSATDLVVEARRTRAGRSLFLPGGWTPAKAPRLPMEEWKLPLYDLAEGEAAPLGVVVPAEPVADLYRRAWRRIREDDTPRYAELQVRRGRRR</sequence>
<dbReference type="Proteomes" id="UP000256661">
    <property type="component" value="Unassembled WGS sequence"/>
</dbReference>
<dbReference type="RefSeq" id="WP_116022426.1">
    <property type="nucleotide sequence ID" value="NZ_QTTT01000001.1"/>
</dbReference>
<evidence type="ECO:0008006" key="3">
    <source>
        <dbReference type="Google" id="ProtNLM"/>
    </source>
</evidence>
<keyword evidence="2" id="KW-1185">Reference proteome</keyword>
<dbReference type="OrthoDB" id="218750at2"/>
<gene>
    <name evidence="1" type="ORF">DFJ69_2292</name>
</gene>
<name>A0A3D9SQR5_9ACTN</name>
<comment type="caution">
    <text evidence="1">The sequence shown here is derived from an EMBL/GenBank/DDBJ whole genome shotgun (WGS) entry which is preliminary data.</text>
</comment>
<evidence type="ECO:0000313" key="1">
    <source>
        <dbReference type="EMBL" id="REE96840.1"/>
    </source>
</evidence>
<organism evidence="1 2">
    <name type="scientific">Thermomonospora umbrina</name>
    <dbReference type="NCBI Taxonomy" id="111806"/>
    <lineage>
        <taxon>Bacteria</taxon>
        <taxon>Bacillati</taxon>
        <taxon>Actinomycetota</taxon>
        <taxon>Actinomycetes</taxon>
        <taxon>Streptosporangiales</taxon>
        <taxon>Thermomonosporaceae</taxon>
        <taxon>Thermomonospora</taxon>
    </lineage>
</organism>
<evidence type="ECO:0000313" key="2">
    <source>
        <dbReference type="Proteomes" id="UP000256661"/>
    </source>
</evidence>